<evidence type="ECO:0000256" key="1">
    <source>
        <dbReference type="SAM" id="SignalP"/>
    </source>
</evidence>
<dbReference type="AlphaFoldDB" id="A0A1I0NIA1"/>
<dbReference type="EMBL" id="FOIU01000001">
    <property type="protein sequence ID" value="SEW00966.1"/>
    <property type="molecule type" value="Genomic_DNA"/>
</dbReference>
<organism evidence="2 3">
    <name type="scientific">Chryseobacterium wanjuense</name>
    <dbReference type="NCBI Taxonomy" id="356305"/>
    <lineage>
        <taxon>Bacteria</taxon>
        <taxon>Pseudomonadati</taxon>
        <taxon>Bacteroidota</taxon>
        <taxon>Flavobacteriia</taxon>
        <taxon>Flavobacteriales</taxon>
        <taxon>Weeksellaceae</taxon>
        <taxon>Chryseobacterium group</taxon>
        <taxon>Chryseobacterium</taxon>
    </lineage>
</organism>
<feature type="signal peptide" evidence="1">
    <location>
        <begin position="1"/>
        <end position="19"/>
    </location>
</feature>
<dbReference type="Proteomes" id="UP000199469">
    <property type="component" value="Unassembled WGS sequence"/>
</dbReference>
<feature type="chain" id="PRO_5011617650" description="C1q domain-containing protein" evidence="1">
    <location>
        <begin position="20"/>
        <end position="273"/>
    </location>
</feature>
<dbReference type="OrthoDB" id="1268762at2"/>
<dbReference type="RefSeq" id="WP_089790571.1">
    <property type="nucleotide sequence ID" value="NZ_FOIU01000001.1"/>
</dbReference>
<reference evidence="3" key="1">
    <citation type="submission" date="2016-10" db="EMBL/GenBank/DDBJ databases">
        <authorList>
            <person name="Varghese N."/>
            <person name="Submissions S."/>
        </authorList>
    </citation>
    <scope>NUCLEOTIDE SEQUENCE [LARGE SCALE GENOMIC DNA]</scope>
    <source>
        <strain evidence="3">DSM 17724</strain>
    </source>
</reference>
<keyword evidence="3" id="KW-1185">Reference proteome</keyword>
<keyword evidence="1" id="KW-0732">Signal</keyword>
<name>A0A1I0NIA1_9FLAO</name>
<evidence type="ECO:0000313" key="3">
    <source>
        <dbReference type="Proteomes" id="UP000199469"/>
    </source>
</evidence>
<evidence type="ECO:0008006" key="4">
    <source>
        <dbReference type="Google" id="ProtNLM"/>
    </source>
</evidence>
<evidence type="ECO:0000313" key="2">
    <source>
        <dbReference type="EMBL" id="SEW00966.1"/>
    </source>
</evidence>
<proteinExistence type="predicted"/>
<protein>
    <recommendedName>
        <fullName evidence="4">C1q domain-containing protein</fullName>
    </recommendedName>
</protein>
<sequence length="273" mass="28664">MKKKLLLSIFLISALYMQAQVGIHTNNPQGMFHVDAGKDNPATGAPTVAQQANDFVITSPNGYVGIGTTTPARKLHIVGDGVNDPAQIGGLVAGDPQLDNLLGITSTGLIRSIGSVESLSIPRPALFVLGTSVTNFLNGVAPGNNQVVNMAMIKNAIPGLTFTAATREIVLPPGTYQFTFVYEADHNNTGCTLSSYFVDFPNDGTAVRVQSNASHLEGGVSNHGGTISYSVKLVNPTNSFFIRLGRGQAGNCTGTGMTLVKDSTHLLIYRMGA</sequence>
<accession>A0A1I0NIA1</accession>
<gene>
    <name evidence="2" type="ORF">SAMN05421841_0602</name>
</gene>